<dbReference type="Gene3D" id="1.25.40.10">
    <property type="entry name" value="Tetratricopeptide repeat domain"/>
    <property type="match status" value="1"/>
</dbReference>
<keyword evidence="3" id="KW-0949">S-adenosyl-L-methionine</keyword>
<organism evidence="5 7">
    <name type="scientific">Candidatus Chlorohelix allophototropha</name>
    <dbReference type="NCBI Taxonomy" id="3003348"/>
    <lineage>
        <taxon>Bacteria</taxon>
        <taxon>Bacillati</taxon>
        <taxon>Chloroflexota</taxon>
        <taxon>Chloroflexia</taxon>
        <taxon>Candidatus Chloroheliales</taxon>
        <taxon>Candidatus Chloroheliaceae</taxon>
        <taxon>Candidatus Chlorohelix</taxon>
    </lineage>
</organism>
<dbReference type="InterPro" id="IPR011990">
    <property type="entry name" value="TPR-like_helical_dom_sf"/>
</dbReference>
<keyword evidence="1" id="KW-0489">Methyltransferase</keyword>
<evidence type="ECO:0000259" key="4">
    <source>
        <dbReference type="PROSITE" id="PS50123"/>
    </source>
</evidence>
<dbReference type="SUPFAM" id="SSF48452">
    <property type="entry name" value="TPR-like"/>
    <property type="match status" value="1"/>
</dbReference>
<dbReference type="GO" id="GO:0032259">
    <property type="term" value="P:methylation"/>
    <property type="evidence" value="ECO:0007669"/>
    <property type="project" value="UniProtKB-KW"/>
</dbReference>
<reference evidence="6" key="2">
    <citation type="journal article" date="2024" name="Nature">
        <title>Anoxygenic phototroph of the Chloroflexota uses a type I reaction centre.</title>
        <authorList>
            <person name="Tsuji J.M."/>
            <person name="Shaw N.A."/>
            <person name="Nagashima S."/>
            <person name="Venkiteswaran J.J."/>
            <person name="Schiff S.L."/>
            <person name="Watanabe T."/>
            <person name="Fukui M."/>
            <person name="Hanada S."/>
            <person name="Tank M."/>
            <person name="Neufeld J.D."/>
        </authorList>
    </citation>
    <scope>NUCLEOTIDE SEQUENCE</scope>
    <source>
        <strain evidence="6">L227-S17</strain>
    </source>
</reference>
<reference evidence="5 7" key="1">
    <citation type="submission" date="2020-06" db="EMBL/GenBank/DDBJ databases">
        <title>Anoxygenic phototrophic Chloroflexota member uses a Type I reaction center.</title>
        <authorList>
            <person name="Tsuji J.M."/>
            <person name="Shaw N.A."/>
            <person name="Nagashima S."/>
            <person name="Venkiteswaran J."/>
            <person name="Schiff S.L."/>
            <person name="Hanada S."/>
            <person name="Tank M."/>
            <person name="Neufeld J.D."/>
        </authorList>
    </citation>
    <scope>NUCLEOTIDE SEQUENCE [LARGE SCALE GENOMIC DNA]</scope>
    <source>
        <strain evidence="5">L227-S17</strain>
    </source>
</reference>
<evidence type="ECO:0000256" key="3">
    <source>
        <dbReference type="ARBA" id="ARBA00022691"/>
    </source>
</evidence>
<dbReference type="InterPro" id="IPR022642">
    <property type="entry name" value="CheR_C"/>
</dbReference>
<evidence type="ECO:0000313" key="7">
    <source>
        <dbReference type="Proteomes" id="UP000521676"/>
    </source>
</evidence>
<dbReference type="InterPro" id="IPR050903">
    <property type="entry name" value="Bact_Chemotaxis_MeTrfase"/>
</dbReference>
<dbReference type="AlphaFoldDB" id="A0A8T7M617"/>
<keyword evidence="8" id="KW-1185">Reference proteome</keyword>
<feature type="domain" description="CheR-type methyltransferase" evidence="4">
    <location>
        <begin position="1"/>
        <end position="279"/>
    </location>
</feature>
<dbReference type="InterPro" id="IPR000780">
    <property type="entry name" value="CheR_MeTrfase"/>
</dbReference>
<dbReference type="PANTHER" id="PTHR24422:SF19">
    <property type="entry name" value="CHEMOTAXIS PROTEIN METHYLTRANSFERASE"/>
    <property type="match status" value="1"/>
</dbReference>
<dbReference type="Proteomes" id="UP000521676">
    <property type="component" value="Unassembled WGS sequence"/>
</dbReference>
<dbReference type="GO" id="GO:0008757">
    <property type="term" value="F:S-adenosylmethionine-dependent methyltransferase activity"/>
    <property type="evidence" value="ECO:0007669"/>
    <property type="project" value="InterPro"/>
</dbReference>
<evidence type="ECO:0000256" key="2">
    <source>
        <dbReference type="ARBA" id="ARBA00022679"/>
    </source>
</evidence>
<dbReference type="PRINTS" id="PR00996">
    <property type="entry name" value="CHERMTFRASE"/>
</dbReference>
<dbReference type="InterPro" id="IPR029063">
    <property type="entry name" value="SAM-dependent_MTases_sf"/>
</dbReference>
<proteinExistence type="predicted"/>
<dbReference type="EMBL" id="JACATZ010000003">
    <property type="protein sequence ID" value="NWJ47567.1"/>
    <property type="molecule type" value="Genomic_DNA"/>
</dbReference>
<keyword evidence="2" id="KW-0808">Transferase</keyword>
<dbReference type="Gene3D" id="3.40.50.150">
    <property type="entry name" value="Vaccinia Virus protein VP39"/>
    <property type="match status" value="1"/>
</dbReference>
<evidence type="ECO:0000256" key="1">
    <source>
        <dbReference type="ARBA" id="ARBA00022603"/>
    </source>
</evidence>
<dbReference type="Proteomes" id="UP001431572">
    <property type="component" value="Chromosome 2"/>
</dbReference>
<gene>
    <name evidence="5" type="ORF">HXX08_17050</name>
    <name evidence="6" type="ORF">OZ401_003093</name>
</gene>
<evidence type="ECO:0000313" key="6">
    <source>
        <dbReference type="EMBL" id="WJW69477.1"/>
    </source>
</evidence>
<name>A0A8T7M617_9CHLR</name>
<dbReference type="SMART" id="SM00138">
    <property type="entry name" value="MeTrc"/>
    <property type="match status" value="1"/>
</dbReference>
<accession>A0A8T7M617</accession>
<dbReference type="RefSeq" id="WP_341471361.1">
    <property type="nucleotide sequence ID" value="NZ_CP128400.1"/>
</dbReference>
<evidence type="ECO:0000313" key="8">
    <source>
        <dbReference type="Proteomes" id="UP001431572"/>
    </source>
</evidence>
<protein>
    <recommendedName>
        <fullName evidence="4">CheR-type methyltransferase domain-containing protein</fullName>
    </recommendedName>
</protein>
<dbReference type="PROSITE" id="PS50123">
    <property type="entry name" value="CHER"/>
    <property type="match status" value="1"/>
</dbReference>
<dbReference type="SUPFAM" id="SSF53335">
    <property type="entry name" value="S-adenosyl-L-methionine-dependent methyltransferases"/>
    <property type="match status" value="1"/>
</dbReference>
<dbReference type="PANTHER" id="PTHR24422">
    <property type="entry name" value="CHEMOTAXIS PROTEIN METHYLTRANSFERASE"/>
    <property type="match status" value="1"/>
</dbReference>
<sequence>MKLNNEQVKALVNIIRHYTGFKFPDGLNAELLSHLESGFAHINKDPEELIGLVERFSFNPSRVLELIQPILDEVLIGETYFFRDYEAYDLLAAEVLPELVKQFGSYKRSLRVWSAGCSSGEEAYSLSIFLNKYFAGKDWQIDILGTDLNKSRLEKARQAVYGLNSFRHQSRFKEAFTPVEGRGNLQVKEEYRRNVQFKFLNLLENTSQPLKTDLYMYDLIFCRNVFIYFDQKTIKAVAKRLYQTLAPGGFLVITPSEYSKELFADFEIIDTVNYRILRRPLLVKNEFPVSPKISHIKAEKVQAHMSINPTSQPEIISEISPFEEKLVKDPLNSALYLHLVALYQEQNAPVKALEMARKYVYLEPHKPEGYFYLINLEAQAGNKQRQARAYNRIISILENSNPAEHSPNLPSITYGELLNLVRAGLKEIQYQTEFEN</sequence>
<dbReference type="CDD" id="cd02440">
    <property type="entry name" value="AdoMet_MTases"/>
    <property type="match status" value="1"/>
</dbReference>
<dbReference type="Pfam" id="PF01739">
    <property type="entry name" value="CheR"/>
    <property type="match status" value="1"/>
</dbReference>
<evidence type="ECO:0000313" key="5">
    <source>
        <dbReference type="EMBL" id="NWJ47567.1"/>
    </source>
</evidence>
<dbReference type="EMBL" id="CP128400">
    <property type="protein sequence ID" value="WJW69477.1"/>
    <property type="molecule type" value="Genomic_DNA"/>
</dbReference>